<dbReference type="InterPro" id="IPR011875">
    <property type="entry name" value="M1P_synthase"/>
</dbReference>
<dbReference type="PANTHER" id="PTHR12526">
    <property type="entry name" value="GLYCOSYLTRANSFERASE"/>
    <property type="match status" value="1"/>
</dbReference>
<feature type="domain" description="Glycosyltransferase subfamily 4-like N-terminal" evidence="5">
    <location>
        <begin position="46"/>
        <end position="212"/>
    </location>
</feature>
<dbReference type="PANTHER" id="PTHR12526:SF590">
    <property type="entry name" value="ALPHA-MALTOSE-1-PHOSPHATE SYNTHASE"/>
    <property type="match status" value="1"/>
</dbReference>
<dbReference type="Proteomes" id="UP001500843">
    <property type="component" value="Unassembled WGS sequence"/>
</dbReference>
<dbReference type="RefSeq" id="WP_308292357.1">
    <property type="nucleotide sequence ID" value="NZ_BAABHM010000003.1"/>
</dbReference>
<dbReference type="EMBL" id="BAABHM010000003">
    <property type="protein sequence ID" value="GAA4688577.1"/>
    <property type="molecule type" value="Genomic_DNA"/>
</dbReference>
<dbReference type="InterPro" id="IPR028098">
    <property type="entry name" value="Glyco_trans_4-like_N"/>
</dbReference>
<evidence type="ECO:0000259" key="4">
    <source>
        <dbReference type="Pfam" id="PF00534"/>
    </source>
</evidence>
<dbReference type="Pfam" id="PF13439">
    <property type="entry name" value="Glyco_transf_4"/>
    <property type="match status" value="1"/>
</dbReference>
<comment type="caution">
    <text evidence="6">The sequence shown here is derived from an EMBL/GenBank/DDBJ whole genome shotgun (WGS) entry which is preliminary data.</text>
</comment>
<feature type="region of interest" description="Disordered" evidence="3">
    <location>
        <begin position="1"/>
        <end position="30"/>
    </location>
</feature>
<sequence>MPDVAAAPGFAPRSVPAPGPAPGSAHKPSGTLRVDLLTREFPPHVYGGAGVHVAELAGVLAQHADVRVRCFDGPRDAATEASGVTGYVTPAALSGANPALATLGTDLVMADDVAGADLLHSHTWYANMAGHLGGLLHGVPHVVTAHSLEPLRPWKAEQLGGGYALSSWAERTAYLGAAGVIAVSAGMRADILRVYPELDPERVHVVHNGIDLAGWRRPAAGDDAAQDAAAATVRRYGIDPDRPAVVFVGRITRQKGLPYLLRAAAELPPEVQLVLCAGVPDTPEIMAEVVALTERLRESRTGVVWIEEMLPRPDLVAVLSACTVFVCPSVYEPLGIVNLEAMAVGLPVVGTATGGIPEVVDDGVTGLLVPIEQADDGTGTPLDPDRFVADLAAALTRVATDPEGAAVMGAAGRRRAEDHFAWAAIGDRTMEVYEQVLAQA</sequence>
<evidence type="ECO:0000256" key="3">
    <source>
        <dbReference type="SAM" id="MobiDB-lite"/>
    </source>
</evidence>
<keyword evidence="7" id="KW-1185">Reference proteome</keyword>
<evidence type="ECO:0000313" key="7">
    <source>
        <dbReference type="Proteomes" id="UP001500843"/>
    </source>
</evidence>
<dbReference type="InterPro" id="IPR001296">
    <property type="entry name" value="Glyco_trans_1"/>
</dbReference>
<dbReference type="SUPFAM" id="SSF53756">
    <property type="entry name" value="UDP-Glycosyltransferase/glycogen phosphorylase"/>
    <property type="match status" value="1"/>
</dbReference>
<reference evidence="7" key="1">
    <citation type="journal article" date="2019" name="Int. J. Syst. Evol. Microbiol.">
        <title>The Global Catalogue of Microorganisms (GCM) 10K type strain sequencing project: providing services to taxonomists for standard genome sequencing and annotation.</title>
        <authorList>
            <consortium name="The Broad Institute Genomics Platform"/>
            <consortium name="The Broad Institute Genome Sequencing Center for Infectious Disease"/>
            <person name="Wu L."/>
            <person name="Ma J."/>
        </authorList>
    </citation>
    <scope>NUCLEOTIDE SEQUENCE [LARGE SCALE GENOMIC DNA]</scope>
    <source>
        <strain evidence="7">JCM 17975</strain>
    </source>
</reference>
<feature type="domain" description="Glycosyl transferase family 1" evidence="4">
    <location>
        <begin position="235"/>
        <end position="376"/>
    </location>
</feature>
<evidence type="ECO:0000259" key="5">
    <source>
        <dbReference type="Pfam" id="PF13439"/>
    </source>
</evidence>
<name>A0ABP8WF57_9MICO</name>
<evidence type="ECO:0000256" key="1">
    <source>
        <dbReference type="ARBA" id="ARBA00022676"/>
    </source>
</evidence>
<keyword evidence="1" id="KW-0328">Glycosyltransferase</keyword>
<evidence type="ECO:0000313" key="6">
    <source>
        <dbReference type="EMBL" id="GAA4688577.1"/>
    </source>
</evidence>
<dbReference type="CDD" id="cd03801">
    <property type="entry name" value="GT4_PimA-like"/>
    <property type="match status" value="1"/>
</dbReference>
<organism evidence="6 7">
    <name type="scientific">Promicromonospora umidemergens</name>
    <dbReference type="NCBI Taxonomy" id="629679"/>
    <lineage>
        <taxon>Bacteria</taxon>
        <taxon>Bacillati</taxon>
        <taxon>Actinomycetota</taxon>
        <taxon>Actinomycetes</taxon>
        <taxon>Micrococcales</taxon>
        <taxon>Promicromonosporaceae</taxon>
        <taxon>Promicromonospora</taxon>
    </lineage>
</organism>
<accession>A0ABP8WF57</accession>
<dbReference type="Gene3D" id="3.40.50.2000">
    <property type="entry name" value="Glycogen Phosphorylase B"/>
    <property type="match status" value="2"/>
</dbReference>
<proteinExistence type="predicted"/>
<keyword evidence="2" id="KW-0808">Transferase</keyword>
<evidence type="ECO:0000256" key="2">
    <source>
        <dbReference type="ARBA" id="ARBA00022679"/>
    </source>
</evidence>
<gene>
    <name evidence="6" type="primary">glgA</name>
    <name evidence="6" type="ORF">GCM10023198_03750</name>
</gene>
<dbReference type="NCBIfam" id="TIGR02149">
    <property type="entry name" value="glgA_Coryne"/>
    <property type="match status" value="1"/>
</dbReference>
<dbReference type="Pfam" id="PF00534">
    <property type="entry name" value="Glycos_transf_1"/>
    <property type="match status" value="1"/>
</dbReference>
<protein>
    <submittedName>
        <fullName evidence="6">Glycogen synthase</fullName>
    </submittedName>
</protein>